<dbReference type="Proteomes" id="UP001164743">
    <property type="component" value="Chromosome 3A"/>
</dbReference>
<evidence type="ECO:0000313" key="3">
    <source>
        <dbReference type="EMBL" id="WAQ83099.1"/>
    </source>
</evidence>
<name>A0ABY7CD29_9BASI</name>
<evidence type="ECO:0000256" key="1">
    <source>
        <dbReference type="SAM" id="MobiDB-lite"/>
    </source>
</evidence>
<protein>
    <recommendedName>
        <fullName evidence="2">PX domain-containing protein</fullName>
    </recommendedName>
</protein>
<evidence type="ECO:0000259" key="2">
    <source>
        <dbReference type="Pfam" id="PF12825"/>
    </source>
</evidence>
<organism evidence="3 4">
    <name type="scientific">Puccinia triticina</name>
    <dbReference type="NCBI Taxonomy" id="208348"/>
    <lineage>
        <taxon>Eukaryota</taxon>
        <taxon>Fungi</taxon>
        <taxon>Dikarya</taxon>
        <taxon>Basidiomycota</taxon>
        <taxon>Pucciniomycotina</taxon>
        <taxon>Pucciniomycetes</taxon>
        <taxon>Pucciniales</taxon>
        <taxon>Pucciniaceae</taxon>
        <taxon>Puccinia</taxon>
    </lineage>
</organism>
<dbReference type="Pfam" id="PF12825">
    <property type="entry name" value="DUF3818"/>
    <property type="match status" value="1"/>
</dbReference>
<accession>A0ABY7CD29</accession>
<dbReference type="InterPro" id="IPR024554">
    <property type="entry name" value="LEC1-like_C"/>
</dbReference>
<feature type="domain" description="PX" evidence="2">
    <location>
        <begin position="39"/>
        <end position="136"/>
    </location>
</feature>
<feature type="region of interest" description="Disordered" evidence="1">
    <location>
        <begin position="212"/>
        <end position="241"/>
    </location>
</feature>
<feature type="region of interest" description="Disordered" evidence="1">
    <location>
        <begin position="127"/>
        <end position="187"/>
    </location>
</feature>
<gene>
    <name evidence="3" type="ORF">PtA15_3A466</name>
</gene>
<keyword evidence="4" id="KW-1185">Reference proteome</keyword>
<dbReference type="EMBL" id="CP110423">
    <property type="protein sequence ID" value="WAQ83099.1"/>
    <property type="molecule type" value="Genomic_DNA"/>
</dbReference>
<dbReference type="RefSeq" id="XP_053018654.1">
    <property type="nucleotide sequence ID" value="XM_053167437.1"/>
</dbReference>
<sequence length="568" mass="63113">MGVFAVFKTFILILNSPDVSKSPRLQTGYVTEILETRSGLYEEIREFKEDAKKVAVKIADDRLCEQIKKFVEAPREIQELCEEDAKSENVNLMAVILRSPKGPKLDKAAYQRIQQASQAYERYKTYRDGLDDPALSSSKDSEDDQPNKGRYTTKNARQRPPVQQPEMTNSQESLAGPRRHTERDRLGTARRTWPVFLRGSVAAAAAVATGRHTSSQVARRPGVIPPMQGGTPSFQPNPRRQTTEVPARGAAITFPNHEITRTIHDDEPVNNDFLGELETVFDLRGSYADMAENMALVPPARQFAVQVYSQMAMRQALDAARQEIVSIARAPAPAAAAGTNQTAGFQYAQVFKDFVKRKAHKLLTSKNLKVYSSDVLRGSPNTLKGLLTLVMEIINNQPNQFHTDYLPCGYHVGEPTAVDSVSRFVRCKLRNSRGKLRDLLLTGIQEVPGRDINHPVPSILALLAEMNSSLLPPLPNNHGGEAANRPDAPRGNQTHLKARLAYLKRCVRSFYQLVLDFDRVTFGHNTFDEMDPDTIKLPTDEEVEAQMALADAVNPGVVADEDDEGGEL</sequence>
<dbReference type="GeneID" id="77808332"/>
<dbReference type="PANTHER" id="PTHR47185">
    <property type="entry name" value="PX DOMAIN-CONTAINING PROTEIN YPR097W"/>
    <property type="match status" value="1"/>
</dbReference>
<evidence type="ECO:0000313" key="4">
    <source>
        <dbReference type="Proteomes" id="UP001164743"/>
    </source>
</evidence>
<reference evidence="3" key="1">
    <citation type="submission" date="2022-10" db="EMBL/GenBank/DDBJ databases">
        <title>Puccinia triticina Genome sequencing and assembly.</title>
        <authorList>
            <person name="Li C."/>
        </authorList>
    </citation>
    <scope>NUCLEOTIDE SEQUENCE</scope>
    <source>
        <strain evidence="3">Pt15</strain>
    </source>
</reference>
<proteinExistence type="predicted"/>
<dbReference type="PANTHER" id="PTHR47185:SF1">
    <property type="entry name" value="PX DOMAIN-CONTAINING PROTEIN YPR097W"/>
    <property type="match status" value="1"/>
</dbReference>
<dbReference type="InterPro" id="IPR047168">
    <property type="entry name" value="LEC1-like"/>
</dbReference>
<feature type="compositionally biased region" description="Polar residues" evidence="1">
    <location>
        <begin position="230"/>
        <end position="241"/>
    </location>
</feature>